<proteinExistence type="predicted"/>
<organism evidence="2">
    <name type="scientific">Triticum aestivum</name>
    <name type="common">Wheat</name>
    <dbReference type="NCBI Taxonomy" id="4565"/>
    <lineage>
        <taxon>Eukaryota</taxon>
        <taxon>Viridiplantae</taxon>
        <taxon>Streptophyta</taxon>
        <taxon>Embryophyta</taxon>
        <taxon>Tracheophyta</taxon>
        <taxon>Spermatophyta</taxon>
        <taxon>Magnoliopsida</taxon>
        <taxon>Liliopsida</taxon>
        <taxon>Poales</taxon>
        <taxon>Poaceae</taxon>
        <taxon>BOP clade</taxon>
        <taxon>Pooideae</taxon>
        <taxon>Triticodae</taxon>
        <taxon>Triticeae</taxon>
        <taxon>Triticinae</taxon>
        <taxon>Triticum</taxon>
    </lineage>
</organism>
<dbReference type="EMBL" id="HG670306">
    <property type="protein sequence ID" value="CDM86229.1"/>
    <property type="molecule type" value="Genomic_DNA"/>
</dbReference>
<protein>
    <recommendedName>
        <fullName evidence="3">Zinc finger-XS domain-containing protein</fullName>
    </recommendedName>
</protein>
<dbReference type="HOGENOM" id="CLU_078651_0_0_1"/>
<gene>
    <name evidence="2" type="ORF">TRAES_3BF090200040CFD_c1</name>
</gene>
<accession>A0A077RYZ2</accession>
<evidence type="ECO:0000256" key="1">
    <source>
        <dbReference type="SAM" id="MobiDB-lite"/>
    </source>
</evidence>
<evidence type="ECO:0000313" key="2">
    <source>
        <dbReference type="EMBL" id="CDM86229.1"/>
    </source>
</evidence>
<dbReference type="AlphaFoldDB" id="A0A077RYZ2"/>
<sequence length="225" mass="24683">MPKRTMGGRADAGADAMVSPTPEQVAPPPEQVTPLPRHLLPLPRHLPPLPQPLVNVDGDDDEEEVAALAPQTEQVSPLPRVTPPVPKPVVVGDVNKEDPQPGVRLPRLLPPLPPPVVVTDENEEEVFSGQYKANKVLSDDVDSDPETQRIFKRQKVRQLDSGELEKAVRPRFGKGYGCPYCNKVMKGDLSSTINHAVGTSQGNTKNGYAFRVKHVVYAEYLMRLL</sequence>
<evidence type="ECO:0008006" key="3">
    <source>
        <dbReference type="Google" id="ProtNLM"/>
    </source>
</evidence>
<feature type="compositionally biased region" description="Low complexity" evidence="1">
    <location>
        <begin position="7"/>
        <end position="16"/>
    </location>
</feature>
<name>A0A077RYZ2_WHEAT</name>
<reference evidence="2" key="1">
    <citation type="journal article" date="2014" name="Science">
        <title>Structural and functional partitioning of bread wheat chromosome 3B.</title>
        <authorList>
            <person name="Choulet F."/>
            <person name="Alberti A."/>
            <person name="Theil S."/>
            <person name="Glover N."/>
            <person name="Barbe V."/>
            <person name="Daron J."/>
            <person name="Pingault L."/>
            <person name="Sourdille P."/>
            <person name="Couloux A."/>
            <person name="Paux E."/>
            <person name="Leroy P."/>
            <person name="Mangenot S."/>
            <person name="Guilhot N."/>
            <person name="Le Gouis J."/>
            <person name="Balfourier F."/>
            <person name="Alaux M."/>
            <person name="Jamilloux V."/>
            <person name="Poulain J."/>
            <person name="Durand C."/>
            <person name="Bellec A."/>
            <person name="Gaspin C."/>
            <person name="Safar J."/>
            <person name="Dolezel J."/>
            <person name="Rogers J."/>
            <person name="Vandepoele K."/>
            <person name="Aury J.M."/>
            <person name="Mayer K."/>
            <person name="Berges H."/>
            <person name="Quesneville H."/>
            <person name="Wincker P."/>
            <person name="Feuillet C."/>
        </authorList>
    </citation>
    <scope>NUCLEOTIDE SEQUENCE</scope>
</reference>
<feature type="region of interest" description="Disordered" evidence="1">
    <location>
        <begin position="1"/>
        <end position="94"/>
    </location>
</feature>
<feature type="compositionally biased region" description="Low complexity" evidence="1">
    <location>
        <begin position="34"/>
        <end position="43"/>
    </location>
</feature>